<evidence type="ECO:0000259" key="1">
    <source>
        <dbReference type="PROSITE" id="PS50011"/>
    </source>
</evidence>
<dbReference type="EMBL" id="JAPFFF010000004">
    <property type="protein sequence ID" value="KAK8890900.1"/>
    <property type="molecule type" value="Genomic_DNA"/>
</dbReference>
<evidence type="ECO:0000313" key="3">
    <source>
        <dbReference type="Proteomes" id="UP001470230"/>
    </source>
</evidence>
<dbReference type="Pfam" id="PF00069">
    <property type="entry name" value="Pkinase"/>
    <property type="match status" value="1"/>
</dbReference>
<keyword evidence="3" id="KW-1185">Reference proteome</keyword>
<accession>A0ABR2KLP4</accession>
<dbReference type="PANTHER" id="PTHR44329">
    <property type="entry name" value="SERINE/THREONINE-PROTEIN KINASE TNNI3K-RELATED"/>
    <property type="match status" value="1"/>
</dbReference>
<dbReference type="Proteomes" id="UP001470230">
    <property type="component" value="Unassembled WGS sequence"/>
</dbReference>
<dbReference type="InterPro" id="IPR011009">
    <property type="entry name" value="Kinase-like_dom_sf"/>
</dbReference>
<reference evidence="2 3" key="1">
    <citation type="submission" date="2024-04" db="EMBL/GenBank/DDBJ databases">
        <title>Tritrichomonas musculus Genome.</title>
        <authorList>
            <person name="Alves-Ferreira E."/>
            <person name="Grigg M."/>
            <person name="Lorenzi H."/>
            <person name="Galac M."/>
        </authorList>
    </citation>
    <scope>NUCLEOTIDE SEQUENCE [LARGE SCALE GENOMIC DNA]</scope>
    <source>
        <strain evidence="2 3">EAF2021</strain>
    </source>
</reference>
<dbReference type="PANTHER" id="PTHR44329:SF214">
    <property type="entry name" value="PROTEIN KINASE DOMAIN-CONTAINING PROTEIN"/>
    <property type="match status" value="1"/>
</dbReference>
<organism evidence="2 3">
    <name type="scientific">Tritrichomonas musculus</name>
    <dbReference type="NCBI Taxonomy" id="1915356"/>
    <lineage>
        <taxon>Eukaryota</taxon>
        <taxon>Metamonada</taxon>
        <taxon>Parabasalia</taxon>
        <taxon>Tritrichomonadida</taxon>
        <taxon>Tritrichomonadidae</taxon>
        <taxon>Tritrichomonas</taxon>
    </lineage>
</organism>
<dbReference type="InterPro" id="IPR051681">
    <property type="entry name" value="Ser/Thr_Kinases-Pseudokinases"/>
</dbReference>
<dbReference type="InterPro" id="IPR000719">
    <property type="entry name" value="Prot_kinase_dom"/>
</dbReference>
<dbReference type="SUPFAM" id="SSF56112">
    <property type="entry name" value="Protein kinase-like (PK-like)"/>
    <property type="match status" value="1"/>
</dbReference>
<proteinExistence type="predicted"/>
<protein>
    <recommendedName>
        <fullName evidence="1">Protein kinase domain-containing protein</fullName>
    </recommendedName>
</protein>
<feature type="domain" description="Protein kinase" evidence="1">
    <location>
        <begin position="18"/>
        <end position="316"/>
    </location>
</feature>
<evidence type="ECO:0000313" key="2">
    <source>
        <dbReference type="EMBL" id="KAK8890900.1"/>
    </source>
</evidence>
<sequence length="355" mass="41709">MNDFKDLFVQHGKFKEDEDDDDILNNNGTNAIRFCLAIEQSTSERVICKVFDPMVLQKDMGTEDRAIDFRWYRQLMLLREALILKELDHPTIVKFKGLDLYNTDIKYDEEDDDPSHPNPIIYLEFLENKSIQSHINRSKLDLKPVQRQICILGICAAVRFLHSRHVLHRSINPKTIWLDDNFYPKVFDFSTSREFDVSKDAPKTTLTDDATYYKAPELFEEGFNLYKDEIDIFSLGRMIYLMVTGYEPFKLDDDPSRKYASFKLQAEIVKGVLPIIPSNVSPKYRELLECCCNLNPDDRPTASEIYEAISKDEDFLIAKFTEKELKEIDDYKHKIEQFEKDHPISNDFFCYKLQL</sequence>
<gene>
    <name evidence="2" type="ORF">M9Y10_028100</name>
</gene>
<dbReference type="PROSITE" id="PS50011">
    <property type="entry name" value="PROTEIN_KINASE_DOM"/>
    <property type="match status" value="1"/>
</dbReference>
<name>A0ABR2KLP4_9EUKA</name>
<comment type="caution">
    <text evidence="2">The sequence shown here is derived from an EMBL/GenBank/DDBJ whole genome shotgun (WGS) entry which is preliminary data.</text>
</comment>
<dbReference type="Gene3D" id="1.10.510.10">
    <property type="entry name" value="Transferase(Phosphotransferase) domain 1"/>
    <property type="match status" value="1"/>
</dbReference>